<dbReference type="EMBL" id="LUEZ02000184">
    <property type="protein sequence ID" value="RDB15197.1"/>
    <property type="molecule type" value="Genomic_DNA"/>
</dbReference>
<dbReference type="PROSITE" id="PS50181">
    <property type="entry name" value="FBOX"/>
    <property type="match status" value="1"/>
</dbReference>
<dbReference type="InParanoid" id="A0A369J3I0"/>
<organism evidence="2 3">
    <name type="scientific">Hypsizygus marmoreus</name>
    <name type="common">White beech mushroom</name>
    <name type="synonym">Agaricus marmoreus</name>
    <dbReference type="NCBI Taxonomy" id="39966"/>
    <lineage>
        <taxon>Eukaryota</taxon>
        <taxon>Fungi</taxon>
        <taxon>Dikarya</taxon>
        <taxon>Basidiomycota</taxon>
        <taxon>Agaricomycotina</taxon>
        <taxon>Agaricomycetes</taxon>
        <taxon>Agaricomycetidae</taxon>
        <taxon>Agaricales</taxon>
        <taxon>Tricholomatineae</taxon>
        <taxon>Lyophyllaceae</taxon>
        <taxon>Hypsizygus</taxon>
    </lineage>
</organism>
<gene>
    <name evidence="2" type="ORF">Hypma_004786</name>
</gene>
<proteinExistence type="predicted"/>
<dbReference type="AlphaFoldDB" id="A0A369J3I0"/>
<dbReference type="InterPro" id="IPR015943">
    <property type="entry name" value="WD40/YVTN_repeat-like_dom_sf"/>
</dbReference>
<comment type="caution">
    <text evidence="2">The sequence shown here is derived from an EMBL/GenBank/DDBJ whole genome shotgun (WGS) entry which is preliminary data.</text>
</comment>
<dbReference type="Proteomes" id="UP000076154">
    <property type="component" value="Unassembled WGS sequence"/>
</dbReference>
<dbReference type="STRING" id="39966.A0A369J3I0"/>
<dbReference type="InterPro" id="IPR036047">
    <property type="entry name" value="F-box-like_dom_sf"/>
</dbReference>
<dbReference type="InterPro" id="IPR011047">
    <property type="entry name" value="Quinoprotein_ADH-like_sf"/>
</dbReference>
<reference evidence="2" key="1">
    <citation type="submission" date="2018-04" db="EMBL/GenBank/DDBJ databases">
        <title>Whole genome sequencing of Hypsizygus marmoreus.</title>
        <authorList>
            <person name="Choi I.-G."/>
            <person name="Min B."/>
            <person name="Kim J.-G."/>
            <person name="Kim S."/>
            <person name="Oh Y.-L."/>
            <person name="Kong W.-S."/>
            <person name="Park H."/>
            <person name="Jeong J."/>
            <person name="Song E.-S."/>
        </authorList>
    </citation>
    <scope>NUCLEOTIDE SEQUENCE [LARGE SCALE GENOMIC DNA]</scope>
    <source>
        <strain evidence="2">51987-8</strain>
    </source>
</reference>
<dbReference type="Pfam" id="PF12937">
    <property type="entry name" value="F-box-like"/>
    <property type="match status" value="1"/>
</dbReference>
<accession>A0A369J3I0</accession>
<dbReference type="Gene3D" id="2.130.10.10">
    <property type="entry name" value="YVTN repeat-like/Quinoprotein amine dehydrogenase"/>
    <property type="match status" value="1"/>
</dbReference>
<keyword evidence="3" id="KW-1185">Reference proteome</keyword>
<sequence>MLTDYPVEVSLRILTYLSASELSVLFLVSRAWKHLIDVNEASVYRDVAFQLGFISSPDELLSEAKQYLKRMLADVDGWKEFCRRCLQVEKNWAGRGHSSIKSFSYARDISYFKIDDENQFAITASWSGVKVFDLTGERILWSLPETYMPFEEWFSFRYDHGCLVFENDSGSIEIWRLTSTIASHDNLFPPSERQAVAASVAKQTFGGNGRGYFEPVSDIPFRMSDVPFQGVQTMRLVFPVLVVSAEEIVQVFDVTTGEVLQTIGAVQFENDGLTTGFAVDATVNDEHVFVAGPTEIRIFSRSDGKLHLTIPLSHECRRSALRVTRCDPAIIDAQLNTPLAARSLKLDMESYSANDKIREICVWGDTLIVLTKEGGVLIIDHIDQVVKGNIHYSELSLMIRLSSPSRSHYASHMEVHGGRIAVICAWGVYIISLGPRFDLLAHQLSDSFYDAQRLSISRAFPSEKGWNTHQDVHLTDTALFFISPVVPEQPIVDHPEFEGEQPNENQILPPSLPVDVPSVGPPGQMPDFVSPALSTFVPAFLTSGPLPGGDYDGDTVAVFASEDGAELDFLEESEAFSLFCVDVSPL</sequence>
<evidence type="ECO:0000259" key="1">
    <source>
        <dbReference type="PROSITE" id="PS50181"/>
    </source>
</evidence>
<dbReference type="SUPFAM" id="SSF50998">
    <property type="entry name" value="Quinoprotein alcohol dehydrogenase-like"/>
    <property type="match status" value="1"/>
</dbReference>
<dbReference type="Gene3D" id="1.20.1280.50">
    <property type="match status" value="1"/>
</dbReference>
<evidence type="ECO:0000313" key="2">
    <source>
        <dbReference type="EMBL" id="RDB15197.1"/>
    </source>
</evidence>
<evidence type="ECO:0000313" key="3">
    <source>
        <dbReference type="Proteomes" id="UP000076154"/>
    </source>
</evidence>
<protein>
    <recommendedName>
        <fullName evidence="1">F-box domain-containing protein</fullName>
    </recommendedName>
</protein>
<dbReference type="InterPro" id="IPR001810">
    <property type="entry name" value="F-box_dom"/>
</dbReference>
<name>A0A369J3I0_HYPMA</name>
<dbReference type="SUPFAM" id="SSF81383">
    <property type="entry name" value="F-box domain"/>
    <property type="match status" value="1"/>
</dbReference>
<dbReference type="OrthoDB" id="3042317at2759"/>
<feature type="domain" description="F-box" evidence="1">
    <location>
        <begin position="1"/>
        <end position="47"/>
    </location>
</feature>